<dbReference type="GO" id="GO:0003677">
    <property type="term" value="F:DNA binding"/>
    <property type="evidence" value="ECO:0007669"/>
    <property type="project" value="UniProtKB-KW"/>
</dbReference>
<keyword evidence="4" id="KW-0804">Transcription</keyword>
<comment type="similarity">
    <text evidence="1">Belongs to the LysR transcriptional regulatory family.</text>
</comment>
<evidence type="ECO:0000256" key="1">
    <source>
        <dbReference type="ARBA" id="ARBA00009437"/>
    </source>
</evidence>
<dbReference type="GeneID" id="94553165"/>
<organism evidence="6 7">
    <name type="scientific">Jeotgalibaca porci</name>
    <dbReference type="NCBI Taxonomy" id="1868793"/>
    <lineage>
        <taxon>Bacteria</taxon>
        <taxon>Bacillati</taxon>
        <taxon>Bacillota</taxon>
        <taxon>Bacilli</taxon>
        <taxon>Lactobacillales</taxon>
        <taxon>Carnobacteriaceae</taxon>
        <taxon>Jeotgalibaca</taxon>
    </lineage>
</organism>
<sequence>MNIRHLHYLVRVVEKGSITQAAKELYISQPSLSNAITKLEKEMNIQILNRSAKGIILTKDGEEFLAYANQVLEQVELMNRRYKNQESPKRIFSVAAHHYSFVVEAFVKLLKEIDAERYQANLNEGRTHDIIEEVANLKSEIGVLYRSRYNHRVITTKLEEQHLTFHPLKTAHPHLFVFKKHPLVNRQSVTLADLEPYPKLSFEQGKYNSFYYWEEVLADHPSPKSIIVTDRATLFNLAIGLNGYTISSGNLNKELNGEDIVAVPLETDEEIEIGYITNDFHTLSVTAIRYIELLRMSLTD</sequence>
<reference evidence="6 7" key="1">
    <citation type="journal article" date="2017" name="Int. J. Syst. Evol. Microbiol.">
        <title>Jeotgalibaca porci sp. nov. and Jeotgalibaca arthritidis sp. nov., isolated from pigs, and emended description of the genus Jeotgalibaca.</title>
        <authorList>
            <person name="Zamora L."/>
            <person name="Perez-Sancho M."/>
            <person name="Dominguez L."/>
            <person name="Fernandez-Garayzabal J.F."/>
            <person name="Vela A.I."/>
        </authorList>
    </citation>
    <scope>NUCLEOTIDE SEQUENCE [LARGE SCALE GENOMIC DNA]</scope>
    <source>
        <strain evidence="6 7">CCUG 69148</strain>
    </source>
</reference>
<evidence type="ECO:0000256" key="4">
    <source>
        <dbReference type="ARBA" id="ARBA00023163"/>
    </source>
</evidence>
<protein>
    <submittedName>
        <fullName evidence="6">LysR family transcriptional regulator</fullName>
    </submittedName>
</protein>
<dbReference type="AlphaFoldDB" id="A0A6G7WI71"/>
<dbReference type="FunFam" id="1.10.10.10:FF:000001">
    <property type="entry name" value="LysR family transcriptional regulator"/>
    <property type="match status" value="1"/>
</dbReference>
<evidence type="ECO:0000256" key="2">
    <source>
        <dbReference type="ARBA" id="ARBA00023015"/>
    </source>
</evidence>
<feature type="domain" description="HTH lysR-type" evidence="5">
    <location>
        <begin position="1"/>
        <end position="58"/>
    </location>
</feature>
<dbReference type="Gene3D" id="1.10.10.10">
    <property type="entry name" value="Winged helix-like DNA-binding domain superfamily/Winged helix DNA-binding domain"/>
    <property type="match status" value="1"/>
</dbReference>
<evidence type="ECO:0000259" key="5">
    <source>
        <dbReference type="PROSITE" id="PS50931"/>
    </source>
</evidence>
<dbReference type="CDD" id="cd05466">
    <property type="entry name" value="PBP2_LTTR_substrate"/>
    <property type="match status" value="1"/>
</dbReference>
<dbReference type="InterPro" id="IPR036390">
    <property type="entry name" value="WH_DNA-bd_sf"/>
</dbReference>
<proteinExistence type="inferred from homology"/>
<dbReference type="KEGG" id="jpo:G7058_07705"/>
<dbReference type="Pfam" id="PF00126">
    <property type="entry name" value="HTH_1"/>
    <property type="match status" value="1"/>
</dbReference>
<keyword evidence="2" id="KW-0805">Transcription regulation</keyword>
<dbReference type="InterPro" id="IPR036388">
    <property type="entry name" value="WH-like_DNA-bd_sf"/>
</dbReference>
<dbReference type="InterPro" id="IPR000847">
    <property type="entry name" value="LysR_HTH_N"/>
</dbReference>
<gene>
    <name evidence="6" type="ORF">G7058_07705</name>
</gene>
<dbReference type="PANTHER" id="PTHR30346:SF0">
    <property type="entry name" value="HCA OPERON TRANSCRIPTIONAL ACTIVATOR HCAR"/>
    <property type="match status" value="1"/>
</dbReference>
<dbReference type="SUPFAM" id="SSF53850">
    <property type="entry name" value="Periplasmic binding protein-like II"/>
    <property type="match status" value="1"/>
</dbReference>
<dbReference type="Proteomes" id="UP000501830">
    <property type="component" value="Chromosome"/>
</dbReference>
<evidence type="ECO:0000256" key="3">
    <source>
        <dbReference type="ARBA" id="ARBA00023125"/>
    </source>
</evidence>
<dbReference type="PROSITE" id="PS50931">
    <property type="entry name" value="HTH_LYSR"/>
    <property type="match status" value="1"/>
</dbReference>
<name>A0A6G7WI71_9LACT</name>
<dbReference type="Pfam" id="PF03466">
    <property type="entry name" value="LysR_substrate"/>
    <property type="match status" value="1"/>
</dbReference>
<evidence type="ECO:0000313" key="7">
    <source>
        <dbReference type="Proteomes" id="UP000501830"/>
    </source>
</evidence>
<dbReference type="EMBL" id="CP049889">
    <property type="protein sequence ID" value="QIK51919.1"/>
    <property type="molecule type" value="Genomic_DNA"/>
</dbReference>
<dbReference type="PANTHER" id="PTHR30346">
    <property type="entry name" value="TRANSCRIPTIONAL DUAL REGULATOR HCAR-RELATED"/>
    <property type="match status" value="1"/>
</dbReference>
<keyword evidence="7" id="KW-1185">Reference proteome</keyword>
<dbReference type="InterPro" id="IPR005119">
    <property type="entry name" value="LysR_subst-bd"/>
</dbReference>
<dbReference type="Gene3D" id="3.40.190.10">
    <property type="entry name" value="Periplasmic binding protein-like II"/>
    <property type="match status" value="2"/>
</dbReference>
<dbReference type="GO" id="GO:0032993">
    <property type="term" value="C:protein-DNA complex"/>
    <property type="evidence" value="ECO:0007669"/>
    <property type="project" value="TreeGrafter"/>
</dbReference>
<evidence type="ECO:0000313" key="6">
    <source>
        <dbReference type="EMBL" id="QIK51919.1"/>
    </source>
</evidence>
<accession>A0A6G7WI71</accession>
<keyword evidence="3" id="KW-0238">DNA-binding</keyword>
<dbReference type="SUPFAM" id="SSF46785">
    <property type="entry name" value="Winged helix' DNA-binding domain"/>
    <property type="match status" value="1"/>
</dbReference>
<dbReference type="GO" id="GO:0003700">
    <property type="term" value="F:DNA-binding transcription factor activity"/>
    <property type="evidence" value="ECO:0007669"/>
    <property type="project" value="InterPro"/>
</dbReference>
<dbReference type="PRINTS" id="PR00039">
    <property type="entry name" value="HTHLYSR"/>
</dbReference>
<dbReference type="RefSeq" id="WP_166062980.1">
    <property type="nucleotide sequence ID" value="NZ_CP049889.1"/>
</dbReference>